<evidence type="ECO:0000313" key="2">
    <source>
        <dbReference type="EMBL" id="KAA9394775.1"/>
    </source>
</evidence>
<dbReference type="AlphaFoldDB" id="A0A5J5L0Q6"/>
<name>A0A5J5L0Q6_9MICC</name>
<dbReference type="EMBL" id="SZWF01000004">
    <property type="protein sequence ID" value="KAA9394775.1"/>
    <property type="molecule type" value="Genomic_DNA"/>
</dbReference>
<feature type="region of interest" description="Disordered" evidence="1">
    <location>
        <begin position="1"/>
        <end position="20"/>
    </location>
</feature>
<accession>A0A5J5L0Q6</accession>
<evidence type="ECO:0000313" key="3">
    <source>
        <dbReference type="Proteomes" id="UP000325957"/>
    </source>
</evidence>
<protein>
    <submittedName>
        <fullName evidence="2">Uncharacterized protein</fullName>
    </submittedName>
</protein>
<proteinExistence type="predicted"/>
<dbReference type="Proteomes" id="UP000325957">
    <property type="component" value="Unassembled WGS sequence"/>
</dbReference>
<sequence>MTPPQRRRSQTAGAPTAPGWHVGAWQYTERGRLTGHTANLDLNIVLPTARGRTFWATPTNVGDWFDMATKQDLHDVVGAELRHHTTPGNKESKIFLDGIGWVVRGSVNHMLSPSTKEGKTVLGRIAQAVLSAVIPAKGVAKGNMTLGDSEGWGRNYRAVSEAQAKRIEAKLDALAVAIATESTGKHTVKGDA</sequence>
<organism evidence="2 3">
    <name type="scientific">Kocuria coralli</name>
    <dbReference type="NCBI Taxonomy" id="1461025"/>
    <lineage>
        <taxon>Bacteria</taxon>
        <taxon>Bacillati</taxon>
        <taxon>Actinomycetota</taxon>
        <taxon>Actinomycetes</taxon>
        <taxon>Micrococcales</taxon>
        <taxon>Micrococcaceae</taxon>
        <taxon>Kocuria</taxon>
    </lineage>
</organism>
<evidence type="ECO:0000256" key="1">
    <source>
        <dbReference type="SAM" id="MobiDB-lite"/>
    </source>
</evidence>
<gene>
    <name evidence="2" type="ORF">FCK90_04355</name>
</gene>
<keyword evidence="3" id="KW-1185">Reference proteome</keyword>
<reference evidence="2 3" key="1">
    <citation type="submission" date="2019-05" db="EMBL/GenBank/DDBJ databases">
        <title>Kocuria coralli sp. nov., a novel actinobacterium isolated from coral reef seawater.</title>
        <authorList>
            <person name="Li J."/>
        </authorList>
    </citation>
    <scope>NUCLEOTIDE SEQUENCE [LARGE SCALE GENOMIC DNA]</scope>
    <source>
        <strain evidence="2 3">SCSIO 13007</strain>
    </source>
</reference>
<comment type="caution">
    <text evidence="2">The sequence shown here is derived from an EMBL/GenBank/DDBJ whole genome shotgun (WGS) entry which is preliminary data.</text>
</comment>